<evidence type="ECO:0000256" key="1">
    <source>
        <dbReference type="SAM" id="MobiDB-lite"/>
    </source>
</evidence>
<organism evidence="4 5">
    <name type="scientific">Microbispora siamensis</name>
    <dbReference type="NCBI Taxonomy" id="564413"/>
    <lineage>
        <taxon>Bacteria</taxon>
        <taxon>Bacillati</taxon>
        <taxon>Actinomycetota</taxon>
        <taxon>Actinomycetes</taxon>
        <taxon>Streptosporangiales</taxon>
        <taxon>Streptosporangiaceae</taxon>
        <taxon>Microbispora</taxon>
    </lineage>
</organism>
<feature type="compositionally biased region" description="Low complexity" evidence="1">
    <location>
        <begin position="21"/>
        <end position="42"/>
    </location>
</feature>
<proteinExistence type="predicted"/>
<dbReference type="Proteomes" id="UP000660454">
    <property type="component" value="Unassembled WGS sequence"/>
</dbReference>
<evidence type="ECO:0000313" key="5">
    <source>
        <dbReference type="Proteomes" id="UP000660454"/>
    </source>
</evidence>
<keyword evidence="2" id="KW-0472">Membrane</keyword>
<dbReference type="InterPro" id="IPR011044">
    <property type="entry name" value="Quino_amine_DH_bsu"/>
</dbReference>
<evidence type="ECO:0000259" key="3">
    <source>
        <dbReference type="Pfam" id="PF13360"/>
    </source>
</evidence>
<dbReference type="InterPro" id="IPR002372">
    <property type="entry name" value="PQQ_rpt_dom"/>
</dbReference>
<feature type="transmembrane region" description="Helical" evidence="2">
    <location>
        <begin position="79"/>
        <end position="101"/>
    </location>
</feature>
<gene>
    <name evidence="4" type="ORF">Msi02_24770</name>
</gene>
<feature type="domain" description="Pyrrolo-quinoline quinone repeat" evidence="3">
    <location>
        <begin position="150"/>
        <end position="307"/>
    </location>
</feature>
<dbReference type="RefSeq" id="WP_204048457.1">
    <property type="nucleotide sequence ID" value="NZ_BOOF01000011.1"/>
</dbReference>
<comment type="caution">
    <text evidence="4">The sequence shown here is derived from an EMBL/GenBank/DDBJ whole genome shotgun (WGS) entry which is preliminary data.</text>
</comment>
<dbReference type="Gene3D" id="2.130.10.10">
    <property type="entry name" value="YVTN repeat-like/Quinoprotein amine dehydrogenase"/>
    <property type="match status" value="2"/>
</dbReference>
<reference evidence="4 5" key="1">
    <citation type="submission" date="2021-01" db="EMBL/GenBank/DDBJ databases">
        <title>Whole genome shotgun sequence of Microbispora siamensis NBRC 104113.</title>
        <authorList>
            <person name="Komaki H."/>
            <person name="Tamura T."/>
        </authorList>
    </citation>
    <scope>NUCLEOTIDE SEQUENCE [LARGE SCALE GENOMIC DNA]</scope>
    <source>
        <strain evidence="4 5">NBRC 104113</strain>
    </source>
</reference>
<keyword evidence="2" id="KW-1133">Transmembrane helix</keyword>
<dbReference type="PANTHER" id="PTHR34512:SF30">
    <property type="entry name" value="OUTER MEMBRANE PROTEIN ASSEMBLY FACTOR BAMB"/>
    <property type="match status" value="1"/>
</dbReference>
<evidence type="ECO:0000256" key="2">
    <source>
        <dbReference type="SAM" id="Phobius"/>
    </source>
</evidence>
<evidence type="ECO:0000313" key="4">
    <source>
        <dbReference type="EMBL" id="GIH61660.1"/>
    </source>
</evidence>
<dbReference type="InterPro" id="IPR015943">
    <property type="entry name" value="WD40/YVTN_repeat-like_dom_sf"/>
</dbReference>
<protein>
    <recommendedName>
        <fullName evidence="3">Pyrrolo-quinoline quinone repeat domain-containing protein</fullName>
    </recommendedName>
</protein>
<feature type="compositionally biased region" description="Low complexity" evidence="1">
    <location>
        <begin position="51"/>
        <end position="61"/>
    </location>
</feature>
<keyword evidence="2" id="KW-0812">Transmembrane</keyword>
<dbReference type="Pfam" id="PF13360">
    <property type="entry name" value="PQQ_2"/>
    <property type="match status" value="1"/>
</dbReference>
<dbReference type="SUPFAM" id="SSF50969">
    <property type="entry name" value="YVTN repeat-like/Quinoprotein amine dehydrogenase"/>
    <property type="match status" value="1"/>
</dbReference>
<keyword evidence="5" id="KW-1185">Reference proteome</keyword>
<dbReference type="EMBL" id="BOOF01000011">
    <property type="protein sequence ID" value="GIH61660.1"/>
    <property type="molecule type" value="Genomic_DNA"/>
</dbReference>
<feature type="region of interest" description="Disordered" evidence="1">
    <location>
        <begin position="1"/>
        <end position="74"/>
    </location>
</feature>
<sequence length="500" mass="52624">MQGGPGQGYAGSPYSQPWPQPGQAAPPAQGQTPWYPGQQGYAGQQGGYPGQGYANPGQPATGLPPQPQPQAPGGKGKTALFVALGLVVLLAVGAGTAWFVAGGGSGTGSGGGAGEWSVPLASADSMDFTQGLAFAGWLTDKTVIRVQRDGVLAYDLTSGKRAWGTPSPGDQLCGATADLENGKGAVAYGSDQLCDHLAGVDAATGKITWKIKIPAEKSRLANSLTVPRIMNAGSVAVVYANRVLSGYRLSDGGKQWTARFPQGCHIKDVNTAATRVALLLDCSFEGSGNFVQVLDPKSGKAGWRYKMGDLSLMSLMLSADPLIVRQEEGDKSTFTVLDDRGGKVSEFTTGKVDMLAMNTVAFVDGMFEQRRYAVHGDRLYLTTFPQNVPGKARSGDKALAFDLKTGKQVWESSGTQPTKLNLVRADDHGLLALEVGDWRDLPPRLVRLDAATGKAAEVAELPQKYGTEGDDARVYERNGAVVIVPWTSVAVKHAVVYVHT</sequence>
<dbReference type="PANTHER" id="PTHR34512">
    <property type="entry name" value="CELL SURFACE PROTEIN"/>
    <property type="match status" value="1"/>
</dbReference>
<accession>A0ABQ4GJW2</accession>
<name>A0ABQ4GJW2_9ACTN</name>